<feature type="compositionally biased region" description="Basic and acidic residues" evidence="1">
    <location>
        <begin position="139"/>
        <end position="149"/>
    </location>
</feature>
<gene>
    <name evidence="2" type="ORF">CURHAP_LOCUS43495</name>
</gene>
<accession>A0A6J5VBD3</accession>
<evidence type="ECO:0000256" key="1">
    <source>
        <dbReference type="SAM" id="MobiDB-lite"/>
    </source>
</evidence>
<name>A0A6J5VBD3_PRUAR</name>
<proteinExistence type="predicted"/>
<dbReference type="AlphaFoldDB" id="A0A6J5VBD3"/>
<protein>
    <submittedName>
        <fullName evidence="2">Uncharacterized protein</fullName>
    </submittedName>
</protein>
<feature type="region of interest" description="Disordered" evidence="1">
    <location>
        <begin position="201"/>
        <end position="221"/>
    </location>
</feature>
<feature type="compositionally biased region" description="Basic and acidic residues" evidence="1">
    <location>
        <begin position="201"/>
        <end position="215"/>
    </location>
</feature>
<reference evidence="2 3" key="1">
    <citation type="submission" date="2020-05" db="EMBL/GenBank/DDBJ databases">
        <authorList>
            <person name="Campoy J."/>
            <person name="Schneeberger K."/>
            <person name="Spophaly S."/>
        </authorList>
    </citation>
    <scope>NUCLEOTIDE SEQUENCE [LARGE SCALE GENOMIC DNA]</scope>
    <source>
        <strain evidence="2">PruArmRojPasFocal</strain>
    </source>
</reference>
<dbReference type="EMBL" id="CAEKDK010000007">
    <property type="protein sequence ID" value="CAB4286349.1"/>
    <property type="molecule type" value="Genomic_DNA"/>
</dbReference>
<sequence>MAPFTILQYALVCKEKASSSSLALEKDRFFGGVHTNKRCEYGVEAYNPQFFSRKFGLVQAIPELKYNSIDDKTGRGIYDEEVKTSSRNGETFLGGPSGLEDVGRGNAPSSGGILLEDERIERTLASPIPSRPSASNPTPKDKGKAHLIKDDDDEEEVPLQRNQRASAPLTPDVNPESALEDGRILLSGLFRSVFGGETCEKRSMRDSPFRDERMPKMGAAPVTRRPGKEIALGPSTRDRRFQQIHLKVKTIKLDEGEDLPSFEPQSGLNATAEGRVVGRRLPVFPESSVPSAFGPKFESAVNLTSAEGKQIIGGLRKPDEALGAVVDKLRALCARDMP</sequence>
<organism evidence="2 3">
    <name type="scientific">Prunus armeniaca</name>
    <name type="common">Apricot</name>
    <name type="synonym">Armeniaca vulgaris</name>
    <dbReference type="NCBI Taxonomy" id="36596"/>
    <lineage>
        <taxon>Eukaryota</taxon>
        <taxon>Viridiplantae</taxon>
        <taxon>Streptophyta</taxon>
        <taxon>Embryophyta</taxon>
        <taxon>Tracheophyta</taxon>
        <taxon>Spermatophyta</taxon>
        <taxon>Magnoliopsida</taxon>
        <taxon>eudicotyledons</taxon>
        <taxon>Gunneridae</taxon>
        <taxon>Pentapetalae</taxon>
        <taxon>rosids</taxon>
        <taxon>fabids</taxon>
        <taxon>Rosales</taxon>
        <taxon>Rosaceae</taxon>
        <taxon>Amygdaloideae</taxon>
        <taxon>Amygdaleae</taxon>
        <taxon>Prunus</taxon>
    </lineage>
</organism>
<dbReference type="Proteomes" id="UP000507222">
    <property type="component" value="Unassembled WGS sequence"/>
</dbReference>
<feature type="region of interest" description="Disordered" evidence="1">
    <location>
        <begin position="87"/>
        <end position="176"/>
    </location>
</feature>
<evidence type="ECO:0000313" key="2">
    <source>
        <dbReference type="EMBL" id="CAB4286349.1"/>
    </source>
</evidence>
<evidence type="ECO:0000313" key="3">
    <source>
        <dbReference type="Proteomes" id="UP000507222"/>
    </source>
</evidence>